<sequence>MTDAYIYDALRTPRGKGRKDGSLHEVTAARLSAVTLNAVKERNNLDGHAVEDVVWGNVTPIGEQGACLARTAVLASDLDESIPGLSINRFCASGLEAVNLAANQVRGGAGDAYIAGGVEMMSRVPMGSDGGAIAADPSLAIDNYFVPQGIGADIIATKYGITRDEADAFAVESQKRAKKAWDEGRFARSIITVRDQNGLPILDHDEYMRPETDMQTLGALNPSFQQIGEVMPGFDNVAILKYPELERINHIHHAGNSSGIVDGAAAMLIGNEEFGKKYGLKPRARIRATAKIGTDPTIMLTGPVPVTEKILRENGMEIGDIDLFEVNEAFAAVVLLFLKSFDVDPAKVNVNGGAIAMGHPLGATGAMIIGTLLDELERQDKETGLATLCIGSGMGAATIIERV</sequence>
<dbReference type="Proteomes" id="UP000236742">
    <property type="component" value="Unassembled WGS sequence"/>
</dbReference>
<feature type="active site" description="Proton acceptor" evidence="4">
    <location>
        <position position="359"/>
    </location>
</feature>
<keyword evidence="3 5" id="KW-0012">Acyltransferase</keyword>
<dbReference type="Pfam" id="PF00108">
    <property type="entry name" value="Thiolase_N"/>
    <property type="match status" value="1"/>
</dbReference>
<dbReference type="NCBIfam" id="NF006090">
    <property type="entry name" value="PRK08242.1"/>
    <property type="match status" value="1"/>
</dbReference>
<dbReference type="InterPro" id="IPR020616">
    <property type="entry name" value="Thiolase_N"/>
</dbReference>
<keyword evidence="2 5" id="KW-0808">Transferase</keyword>
<dbReference type="Gene3D" id="3.40.47.10">
    <property type="match status" value="2"/>
</dbReference>
<dbReference type="PANTHER" id="PTHR43365">
    <property type="entry name" value="BLR7806 PROTEIN"/>
    <property type="match status" value="1"/>
</dbReference>
<organism evidence="8 9">
    <name type="scientific">Jhaorihella thermophila</name>
    <dbReference type="NCBI Taxonomy" id="488547"/>
    <lineage>
        <taxon>Bacteria</taxon>
        <taxon>Pseudomonadati</taxon>
        <taxon>Pseudomonadota</taxon>
        <taxon>Alphaproteobacteria</taxon>
        <taxon>Rhodobacterales</taxon>
        <taxon>Paracoccaceae</taxon>
        <taxon>Jhaorihella</taxon>
    </lineage>
</organism>
<feature type="domain" description="Thiolase N-terminal" evidence="6">
    <location>
        <begin position="5"/>
        <end position="233"/>
    </location>
</feature>
<feature type="active site" description="Proton acceptor" evidence="4">
    <location>
        <position position="389"/>
    </location>
</feature>
<evidence type="ECO:0000256" key="2">
    <source>
        <dbReference type="ARBA" id="ARBA00022679"/>
    </source>
</evidence>
<dbReference type="InterPro" id="IPR020615">
    <property type="entry name" value="Thiolase_acyl_enz_int_AS"/>
</dbReference>
<dbReference type="InterPro" id="IPR016039">
    <property type="entry name" value="Thiolase-like"/>
</dbReference>
<protein>
    <submittedName>
        <fullName evidence="8">Acetyl-CoA C-acetyltransferase</fullName>
    </submittedName>
</protein>
<dbReference type="RefSeq" id="WP_104006107.1">
    <property type="nucleotide sequence ID" value="NZ_FNVD01000001.1"/>
</dbReference>
<dbReference type="PROSITE" id="PS00737">
    <property type="entry name" value="THIOLASE_2"/>
    <property type="match status" value="1"/>
</dbReference>
<keyword evidence="9" id="KW-1185">Reference proteome</keyword>
<dbReference type="CDD" id="cd00751">
    <property type="entry name" value="thiolase"/>
    <property type="match status" value="1"/>
</dbReference>
<dbReference type="OrthoDB" id="9764638at2"/>
<dbReference type="PROSITE" id="PS00099">
    <property type="entry name" value="THIOLASE_3"/>
    <property type="match status" value="1"/>
</dbReference>
<dbReference type="InterPro" id="IPR002155">
    <property type="entry name" value="Thiolase"/>
</dbReference>
<evidence type="ECO:0000313" key="8">
    <source>
        <dbReference type="EMBL" id="SEF39664.1"/>
    </source>
</evidence>
<dbReference type="InterPro" id="IPR020610">
    <property type="entry name" value="Thiolase_AS"/>
</dbReference>
<comment type="similarity">
    <text evidence="1 5">Belongs to the thiolase-like superfamily. Thiolase family.</text>
</comment>
<dbReference type="EMBL" id="FNVD01000001">
    <property type="protein sequence ID" value="SEF39664.1"/>
    <property type="molecule type" value="Genomic_DNA"/>
</dbReference>
<reference evidence="9" key="1">
    <citation type="submission" date="2016-10" db="EMBL/GenBank/DDBJ databases">
        <authorList>
            <person name="Varghese N."/>
            <person name="Submissions S."/>
        </authorList>
    </citation>
    <scope>NUCLEOTIDE SEQUENCE [LARGE SCALE GENOMIC DNA]</scope>
    <source>
        <strain evidence="9">DSM 23413</strain>
    </source>
</reference>
<dbReference type="AlphaFoldDB" id="A0A1H5RNI1"/>
<evidence type="ECO:0000313" key="9">
    <source>
        <dbReference type="Proteomes" id="UP000236742"/>
    </source>
</evidence>
<dbReference type="GO" id="GO:0003988">
    <property type="term" value="F:acetyl-CoA C-acyltransferase activity"/>
    <property type="evidence" value="ECO:0007669"/>
    <property type="project" value="UniProtKB-ARBA"/>
</dbReference>
<dbReference type="Pfam" id="PF02803">
    <property type="entry name" value="Thiolase_C"/>
    <property type="match status" value="1"/>
</dbReference>
<name>A0A1H5RNI1_9RHOB</name>
<feature type="domain" description="Thiolase C-terminal" evidence="7">
    <location>
        <begin position="280"/>
        <end position="402"/>
    </location>
</feature>
<dbReference type="PIRSF" id="PIRSF000429">
    <property type="entry name" value="Ac-CoA_Ac_transf"/>
    <property type="match status" value="1"/>
</dbReference>
<evidence type="ECO:0000256" key="5">
    <source>
        <dbReference type="RuleBase" id="RU003557"/>
    </source>
</evidence>
<dbReference type="PANTHER" id="PTHR43365:SF1">
    <property type="entry name" value="ACETYL-COA C-ACYLTRANSFERASE"/>
    <property type="match status" value="1"/>
</dbReference>
<evidence type="ECO:0000259" key="6">
    <source>
        <dbReference type="Pfam" id="PF00108"/>
    </source>
</evidence>
<dbReference type="SUPFAM" id="SSF53901">
    <property type="entry name" value="Thiolase-like"/>
    <property type="match status" value="2"/>
</dbReference>
<evidence type="ECO:0000259" key="7">
    <source>
        <dbReference type="Pfam" id="PF02803"/>
    </source>
</evidence>
<gene>
    <name evidence="8" type="ORF">SAMN05421751_10148</name>
</gene>
<feature type="active site" description="Acyl-thioester intermediate" evidence="4">
    <location>
        <position position="91"/>
    </location>
</feature>
<evidence type="ECO:0000256" key="3">
    <source>
        <dbReference type="ARBA" id="ARBA00023315"/>
    </source>
</evidence>
<accession>A0A1H5RNI1</accession>
<proteinExistence type="inferred from homology"/>
<evidence type="ECO:0000256" key="1">
    <source>
        <dbReference type="ARBA" id="ARBA00010982"/>
    </source>
</evidence>
<dbReference type="PROSITE" id="PS00098">
    <property type="entry name" value="THIOLASE_1"/>
    <property type="match status" value="1"/>
</dbReference>
<dbReference type="InterPro" id="IPR020617">
    <property type="entry name" value="Thiolase_C"/>
</dbReference>
<dbReference type="InterPro" id="IPR020613">
    <property type="entry name" value="Thiolase_CS"/>
</dbReference>
<dbReference type="NCBIfam" id="TIGR01930">
    <property type="entry name" value="AcCoA-C-Actrans"/>
    <property type="match status" value="1"/>
</dbReference>
<evidence type="ECO:0000256" key="4">
    <source>
        <dbReference type="PIRSR" id="PIRSR000429-1"/>
    </source>
</evidence>